<dbReference type="AlphaFoldDB" id="A0A6M3IEF7"/>
<keyword evidence="1" id="KW-0472">Membrane</keyword>
<gene>
    <name evidence="3" type="ORF">MM415A04550_0004</name>
    <name evidence="2" type="ORF">MM415B01983_0017</name>
</gene>
<evidence type="ECO:0000313" key="3">
    <source>
        <dbReference type="EMBL" id="QJA69481.1"/>
    </source>
</evidence>
<feature type="transmembrane region" description="Helical" evidence="1">
    <location>
        <begin position="33"/>
        <end position="52"/>
    </location>
</feature>
<reference evidence="2" key="1">
    <citation type="submission" date="2020-03" db="EMBL/GenBank/DDBJ databases">
        <title>The deep terrestrial virosphere.</title>
        <authorList>
            <person name="Holmfeldt K."/>
            <person name="Nilsson E."/>
            <person name="Simone D."/>
            <person name="Lopez-Fernandez M."/>
            <person name="Wu X."/>
            <person name="de Brujin I."/>
            <person name="Lundin D."/>
            <person name="Andersson A."/>
            <person name="Bertilsson S."/>
            <person name="Dopson M."/>
        </authorList>
    </citation>
    <scope>NUCLEOTIDE SEQUENCE</scope>
    <source>
        <strain evidence="3">MM415A04550</strain>
        <strain evidence="2">MM415B01983</strain>
    </source>
</reference>
<accession>A0A6M3IEF7</accession>
<evidence type="ECO:0000313" key="2">
    <source>
        <dbReference type="EMBL" id="QJA55836.1"/>
    </source>
</evidence>
<evidence type="ECO:0000256" key="1">
    <source>
        <dbReference type="SAM" id="Phobius"/>
    </source>
</evidence>
<name>A0A6M3IEF7_9ZZZZ</name>
<keyword evidence="1" id="KW-0812">Transmembrane</keyword>
<sequence length="69" mass="7980">MFKWWRIKVFGIYLFVLGITVECITKADVGHTIISVASLIFVVGANMRTRYFKKRITSLRKKLSKRGGE</sequence>
<protein>
    <submittedName>
        <fullName evidence="2">Uncharacterized protein</fullName>
    </submittedName>
</protein>
<keyword evidence="1" id="KW-1133">Transmembrane helix</keyword>
<dbReference type="EMBL" id="MT141184">
    <property type="protein sequence ID" value="QJA55836.1"/>
    <property type="molecule type" value="Genomic_DNA"/>
</dbReference>
<proteinExistence type="predicted"/>
<organism evidence="2">
    <name type="scientific">viral metagenome</name>
    <dbReference type="NCBI Taxonomy" id="1070528"/>
    <lineage>
        <taxon>unclassified sequences</taxon>
        <taxon>metagenomes</taxon>
        <taxon>organismal metagenomes</taxon>
    </lineage>
</organism>
<dbReference type="EMBL" id="MT141709">
    <property type="protein sequence ID" value="QJA69481.1"/>
    <property type="molecule type" value="Genomic_DNA"/>
</dbReference>